<evidence type="ECO:0008006" key="3">
    <source>
        <dbReference type="Google" id="ProtNLM"/>
    </source>
</evidence>
<dbReference type="RefSeq" id="XP_001324842.1">
    <property type="nucleotide sequence ID" value="XM_001324807.1"/>
</dbReference>
<reference evidence="1" key="1">
    <citation type="submission" date="2006-10" db="EMBL/GenBank/DDBJ databases">
        <authorList>
            <person name="Amadeo P."/>
            <person name="Zhao Q."/>
            <person name="Wortman J."/>
            <person name="Fraser-Liggett C."/>
            <person name="Carlton J."/>
        </authorList>
    </citation>
    <scope>NUCLEOTIDE SEQUENCE</scope>
    <source>
        <strain evidence="1">G3</strain>
    </source>
</reference>
<protein>
    <recommendedName>
        <fullName evidence="3">PCI domain-containing protein</fullName>
    </recommendedName>
</protein>
<reference evidence="1" key="2">
    <citation type="journal article" date="2007" name="Science">
        <title>Draft genome sequence of the sexually transmitted pathogen Trichomonas vaginalis.</title>
        <authorList>
            <person name="Carlton J.M."/>
            <person name="Hirt R.P."/>
            <person name="Silva J.C."/>
            <person name="Delcher A.L."/>
            <person name="Schatz M."/>
            <person name="Zhao Q."/>
            <person name="Wortman J.R."/>
            <person name="Bidwell S.L."/>
            <person name="Alsmark U.C.M."/>
            <person name="Besteiro S."/>
            <person name="Sicheritz-Ponten T."/>
            <person name="Noel C.J."/>
            <person name="Dacks J.B."/>
            <person name="Foster P.G."/>
            <person name="Simillion C."/>
            <person name="Van de Peer Y."/>
            <person name="Miranda-Saavedra D."/>
            <person name="Barton G.J."/>
            <person name="Westrop G.D."/>
            <person name="Mueller S."/>
            <person name="Dessi D."/>
            <person name="Fiori P.L."/>
            <person name="Ren Q."/>
            <person name="Paulsen I."/>
            <person name="Zhang H."/>
            <person name="Bastida-Corcuera F.D."/>
            <person name="Simoes-Barbosa A."/>
            <person name="Brown M.T."/>
            <person name="Hayes R.D."/>
            <person name="Mukherjee M."/>
            <person name="Okumura C.Y."/>
            <person name="Schneider R."/>
            <person name="Smith A.J."/>
            <person name="Vanacova S."/>
            <person name="Villalvazo M."/>
            <person name="Haas B.J."/>
            <person name="Pertea M."/>
            <person name="Feldblyum T.V."/>
            <person name="Utterback T.R."/>
            <person name="Shu C.L."/>
            <person name="Osoegawa K."/>
            <person name="de Jong P.J."/>
            <person name="Hrdy I."/>
            <person name="Horvathova L."/>
            <person name="Zubacova Z."/>
            <person name="Dolezal P."/>
            <person name="Malik S.B."/>
            <person name="Logsdon J.M. Jr."/>
            <person name="Henze K."/>
            <person name="Gupta A."/>
            <person name="Wang C.C."/>
            <person name="Dunne R.L."/>
            <person name="Upcroft J.A."/>
            <person name="Upcroft P."/>
            <person name="White O."/>
            <person name="Salzberg S.L."/>
            <person name="Tang P."/>
            <person name="Chiu C.-H."/>
            <person name="Lee Y.-S."/>
            <person name="Embley T.M."/>
            <person name="Coombs G.H."/>
            <person name="Mottram J.C."/>
            <person name="Tachezy J."/>
            <person name="Fraser-Liggett C.M."/>
            <person name="Johnson P.J."/>
        </authorList>
    </citation>
    <scope>NUCLEOTIDE SEQUENCE [LARGE SCALE GENOMIC DNA]</scope>
    <source>
        <strain evidence="1">G3</strain>
    </source>
</reference>
<gene>
    <name evidence="1" type="ORF">TVAG_074470</name>
</gene>
<keyword evidence="2" id="KW-1185">Reference proteome</keyword>
<proteinExistence type="predicted"/>
<dbReference type="SMR" id="A2E3W4"/>
<dbReference type="InParanoid" id="A2E3W4"/>
<sequence>MQTLENLIKMFTQKQINQNNLENIFQDLLKELNIHQTNENNPKNIKLQEIKAYKYIKTYQIYYLTKVNQEKIGEIIQEITPYYEHSIKSSDKLGNKMNMLFNQIRLIREYNASNVEELCRIARKLYKNSDDSNPILMLALGIESFQKKLFEKSFKYLNTITNYEEITKEFKPYYKYYYLISIFLSQQNVDESKINSIDSDSLKFIELLKQRNIDEISKILDEKFKIKSESLIHLLKAEFERISIDDKIKRLETTISEKGQISIEEAASILESNVESVVKMINAHSCCILYDKITKVLKIRKIKTSLSCEMKEICNRAKDEAMRSKLYYWNCYK</sequence>
<dbReference type="VEuPathDB" id="TrichDB:TVAGG3_0146830"/>
<dbReference type="AlphaFoldDB" id="A2E3W4"/>
<dbReference type="EMBL" id="DS113298">
    <property type="protein sequence ID" value="EAY12619.1"/>
    <property type="molecule type" value="Genomic_DNA"/>
</dbReference>
<name>A2E3W4_TRIV3</name>
<evidence type="ECO:0000313" key="2">
    <source>
        <dbReference type="Proteomes" id="UP000001542"/>
    </source>
</evidence>
<evidence type="ECO:0000313" key="1">
    <source>
        <dbReference type="EMBL" id="EAY12619.1"/>
    </source>
</evidence>
<organism evidence="1 2">
    <name type="scientific">Trichomonas vaginalis (strain ATCC PRA-98 / G3)</name>
    <dbReference type="NCBI Taxonomy" id="412133"/>
    <lineage>
        <taxon>Eukaryota</taxon>
        <taxon>Metamonada</taxon>
        <taxon>Parabasalia</taxon>
        <taxon>Trichomonadida</taxon>
        <taxon>Trichomonadidae</taxon>
        <taxon>Trichomonas</taxon>
    </lineage>
</organism>
<dbReference type="VEuPathDB" id="TrichDB:TVAG_074470"/>
<accession>A2E3W4</accession>
<dbReference type="KEGG" id="tva:4770588"/>
<dbReference type="Proteomes" id="UP000001542">
    <property type="component" value="Unassembled WGS sequence"/>
</dbReference>